<evidence type="ECO:0000256" key="6">
    <source>
        <dbReference type="ARBA" id="ARBA00022723"/>
    </source>
</evidence>
<evidence type="ECO:0000256" key="2">
    <source>
        <dbReference type="ARBA" id="ARBA00004167"/>
    </source>
</evidence>
<evidence type="ECO:0000313" key="16">
    <source>
        <dbReference type="RefSeq" id="XP_031394051.1"/>
    </source>
</evidence>
<evidence type="ECO:0000256" key="3">
    <source>
        <dbReference type="ARBA" id="ARBA00010617"/>
    </source>
</evidence>
<dbReference type="InterPro" id="IPR001128">
    <property type="entry name" value="Cyt_P450"/>
</dbReference>
<name>A0A6P8DKW1_PUNGR</name>
<dbReference type="GO" id="GO:0004497">
    <property type="term" value="F:monooxygenase activity"/>
    <property type="evidence" value="ECO:0007669"/>
    <property type="project" value="UniProtKB-KW"/>
</dbReference>
<evidence type="ECO:0000256" key="8">
    <source>
        <dbReference type="ARBA" id="ARBA00023002"/>
    </source>
</evidence>
<comment type="similarity">
    <text evidence="3 13">Belongs to the cytochrome P450 family.</text>
</comment>
<dbReference type="AlphaFoldDB" id="A0A6P8DKW1"/>
<dbReference type="SMR" id="A0A6P8DKW1"/>
<feature type="binding site" description="axial binding residue" evidence="12">
    <location>
        <position position="463"/>
    </location>
    <ligand>
        <name>heme</name>
        <dbReference type="ChEBI" id="CHEBI:30413"/>
    </ligand>
    <ligandPart>
        <name>Fe</name>
        <dbReference type="ChEBI" id="CHEBI:18248"/>
    </ligandPart>
</feature>
<dbReference type="InterPro" id="IPR002401">
    <property type="entry name" value="Cyt_P450_E_grp-I"/>
</dbReference>
<dbReference type="GO" id="GO:0016705">
    <property type="term" value="F:oxidoreductase activity, acting on paired donors, with incorporation or reduction of molecular oxygen"/>
    <property type="evidence" value="ECO:0007669"/>
    <property type="project" value="InterPro"/>
</dbReference>
<dbReference type="GO" id="GO:0016020">
    <property type="term" value="C:membrane"/>
    <property type="evidence" value="ECO:0007669"/>
    <property type="project" value="UniProtKB-SubCell"/>
</dbReference>
<dbReference type="PRINTS" id="PR00463">
    <property type="entry name" value="EP450I"/>
</dbReference>
<keyword evidence="8 13" id="KW-0560">Oxidoreductase</keyword>
<evidence type="ECO:0000313" key="15">
    <source>
        <dbReference type="Proteomes" id="UP000515151"/>
    </source>
</evidence>
<dbReference type="InterPro" id="IPR017972">
    <property type="entry name" value="Cyt_P450_CS"/>
</dbReference>
<evidence type="ECO:0000256" key="7">
    <source>
        <dbReference type="ARBA" id="ARBA00022989"/>
    </source>
</evidence>
<evidence type="ECO:0000256" key="10">
    <source>
        <dbReference type="ARBA" id="ARBA00023033"/>
    </source>
</evidence>
<gene>
    <name evidence="16" type="primary">LOC116205562</name>
</gene>
<dbReference type="InterPro" id="IPR036396">
    <property type="entry name" value="Cyt_P450_sf"/>
</dbReference>
<reference evidence="16" key="2">
    <citation type="submission" date="2025-08" db="UniProtKB">
        <authorList>
            <consortium name="RefSeq"/>
        </authorList>
    </citation>
    <scope>IDENTIFICATION</scope>
    <source>
        <tissue evidence="16">Leaf</tissue>
    </source>
</reference>
<comment type="cofactor">
    <cofactor evidence="1 12">
        <name>heme</name>
        <dbReference type="ChEBI" id="CHEBI:30413"/>
    </cofactor>
</comment>
<keyword evidence="4 12" id="KW-0349">Heme</keyword>
<dbReference type="GO" id="GO:0005506">
    <property type="term" value="F:iron ion binding"/>
    <property type="evidence" value="ECO:0007669"/>
    <property type="project" value="InterPro"/>
</dbReference>
<keyword evidence="11 14" id="KW-0472">Membrane</keyword>
<dbReference type="OrthoDB" id="1470350at2759"/>
<keyword evidence="5 14" id="KW-0812">Transmembrane</keyword>
<keyword evidence="9 12" id="KW-0408">Iron</keyword>
<evidence type="ECO:0000256" key="4">
    <source>
        <dbReference type="ARBA" id="ARBA00022617"/>
    </source>
</evidence>
<dbReference type="Gene3D" id="1.10.630.10">
    <property type="entry name" value="Cytochrome P450"/>
    <property type="match status" value="1"/>
</dbReference>
<dbReference type="GeneID" id="116205562"/>
<proteinExistence type="inferred from homology"/>
<evidence type="ECO:0000256" key="12">
    <source>
        <dbReference type="PIRSR" id="PIRSR602401-1"/>
    </source>
</evidence>
<dbReference type="PROSITE" id="PS00086">
    <property type="entry name" value="CYTOCHROME_P450"/>
    <property type="match status" value="1"/>
</dbReference>
<dbReference type="SUPFAM" id="SSF48264">
    <property type="entry name" value="Cytochrome P450"/>
    <property type="match status" value="1"/>
</dbReference>
<dbReference type="GO" id="GO:0020037">
    <property type="term" value="F:heme binding"/>
    <property type="evidence" value="ECO:0007669"/>
    <property type="project" value="InterPro"/>
</dbReference>
<dbReference type="InterPro" id="IPR050665">
    <property type="entry name" value="Cytochrome_P450_Monooxygen"/>
</dbReference>
<dbReference type="PRINTS" id="PR00385">
    <property type="entry name" value="P450"/>
</dbReference>
<evidence type="ECO:0000256" key="13">
    <source>
        <dbReference type="RuleBase" id="RU000461"/>
    </source>
</evidence>
<dbReference type="Pfam" id="PF00067">
    <property type="entry name" value="p450"/>
    <property type="match status" value="1"/>
</dbReference>
<feature type="transmembrane region" description="Helical" evidence="14">
    <location>
        <begin position="6"/>
        <end position="35"/>
    </location>
</feature>
<accession>A0A6P8DKW1</accession>
<evidence type="ECO:0000256" key="11">
    <source>
        <dbReference type="ARBA" id="ARBA00023136"/>
    </source>
</evidence>
<keyword evidence="6 12" id="KW-0479">Metal-binding</keyword>
<keyword evidence="15" id="KW-1185">Reference proteome</keyword>
<dbReference type="PANTHER" id="PTHR24282:SF228">
    <property type="entry name" value="CYTOKININ HYDROXYLASE"/>
    <property type="match status" value="1"/>
</dbReference>
<dbReference type="Proteomes" id="UP000515151">
    <property type="component" value="Chromosome 4"/>
</dbReference>
<keyword evidence="10 13" id="KW-0503">Monooxygenase</keyword>
<sequence>MPTTEALVVFMVLILVSFLCLFIRFAYDAISYYILTPLRIKRIMDMQGVRGPEPRFPLGNISNISSLVSESTSSCMSGISHDIAGRLLPHYIHWSKLYGKRFIYWNGFEPRLCLTETELVKEMLSKYSSVSGKSWLQQEGSKNFIGRGLLMANGEDWYHQRCILGQAFTGVKLKAYAEYVEKCTEDMLQCMRNAMALGQTEFEIGGFMTELTADIISRVVFGSSYENGKQIIHMLTILQRLCAQASRHLCPPGSRFLPSKYNREIKAQKTELERLLKEIIESREESIEIGRTSLQGNDILSLLLHGMQKKGELNLQLVMDQCKTFFFTGHETTSLLLTWTIMLLGRNLTWQERVRAEVIRVCDGQAPSVHHLSKLTLLHMVINESLRLYPPASILPRMAFEDITLGDLCIPKGLSVWIPVLAIHHSKELWGEDVNEFNPTRFESSKSFSQGRFIPFGVGPRNCIGQSFAMMEVKIILAMLLSRFRFRVLETYHHAPVIILTIKPKYGVPICLEPLNP</sequence>
<evidence type="ECO:0000256" key="1">
    <source>
        <dbReference type="ARBA" id="ARBA00001971"/>
    </source>
</evidence>
<comment type="subcellular location">
    <subcellularLocation>
        <location evidence="2">Membrane</location>
        <topology evidence="2">Single-pass membrane protein</topology>
    </subcellularLocation>
</comment>
<keyword evidence="7 14" id="KW-1133">Transmembrane helix</keyword>
<evidence type="ECO:0000256" key="14">
    <source>
        <dbReference type="SAM" id="Phobius"/>
    </source>
</evidence>
<dbReference type="PANTHER" id="PTHR24282">
    <property type="entry name" value="CYTOCHROME P450 FAMILY MEMBER"/>
    <property type="match status" value="1"/>
</dbReference>
<organism evidence="15 16">
    <name type="scientific">Punica granatum</name>
    <name type="common">Pomegranate</name>
    <dbReference type="NCBI Taxonomy" id="22663"/>
    <lineage>
        <taxon>Eukaryota</taxon>
        <taxon>Viridiplantae</taxon>
        <taxon>Streptophyta</taxon>
        <taxon>Embryophyta</taxon>
        <taxon>Tracheophyta</taxon>
        <taxon>Spermatophyta</taxon>
        <taxon>Magnoliopsida</taxon>
        <taxon>eudicotyledons</taxon>
        <taxon>Gunneridae</taxon>
        <taxon>Pentapetalae</taxon>
        <taxon>rosids</taxon>
        <taxon>malvids</taxon>
        <taxon>Myrtales</taxon>
        <taxon>Lythraceae</taxon>
        <taxon>Punica</taxon>
    </lineage>
</organism>
<reference evidence="15" key="1">
    <citation type="journal article" date="2020" name="Plant Biotechnol. J.">
        <title>The pomegranate (Punica granatum L.) draft genome dissects genetic divergence between soft- and hard-seeded cultivars.</title>
        <authorList>
            <person name="Luo X."/>
            <person name="Li H."/>
            <person name="Wu Z."/>
            <person name="Yao W."/>
            <person name="Zhao P."/>
            <person name="Cao D."/>
            <person name="Yu H."/>
            <person name="Li K."/>
            <person name="Poudel K."/>
            <person name="Zhao D."/>
            <person name="Zhang F."/>
            <person name="Xia X."/>
            <person name="Chen L."/>
            <person name="Wang Q."/>
            <person name="Jing D."/>
            <person name="Cao S."/>
        </authorList>
    </citation>
    <scope>NUCLEOTIDE SEQUENCE [LARGE SCALE GENOMIC DNA]</scope>
    <source>
        <strain evidence="15">cv. Tunisia</strain>
    </source>
</reference>
<evidence type="ECO:0000256" key="5">
    <source>
        <dbReference type="ARBA" id="ARBA00022692"/>
    </source>
</evidence>
<dbReference type="RefSeq" id="XP_031394051.1">
    <property type="nucleotide sequence ID" value="XM_031538191.1"/>
</dbReference>
<protein>
    <submittedName>
        <fullName evidence="16">Cytokinin hydroxylase-like</fullName>
    </submittedName>
</protein>
<evidence type="ECO:0000256" key="9">
    <source>
        <dbReference type="ARBA" id="ARBA00023004"/>
    </source>
</evidence>